<reference evidence="2 3" key="1">
    <citation type="submission" date="2020-05" db="EMBL/GenBank/DDBJ databases">
        <title>Aquincola sp. isolate from soil.</title>
        <authorList>
            <person name="Han J."/>
            <person name="Kim D.-U."/>
        </authorList>
    </citation>
    <scope>NUCLEOTIDE SEQUENCE [LARGE SCALE GENOMIC DNA]</scope>
    <source>
        <strain evidence="2 3">S2</strain>
    </source>
</reference>
<name>A0ABX2ETW9_9BURK</name>
<gene>
    <name evidence="2" type="ORF">HLB44_34740</name>
</gene>
<accession>A0ABX2ETW9</accession>
<sequence length="790" mass="87233">MKKINRLSLTYETEKNLYHDRPTRKEILDQRQAMGYKSAHGVLQSLRHKASNVLGDRTGQDKLREYVEFVGNTGFKATGVVEDLPKDVSRFTATLGGKVASLDLKTTTDNKIVGVRVPYPGEAEAPAKADKKGKGVDHGKAIPVNPHRIPKGHGLVKKPGQQVSRDDIRAIHNYSIRSPINSQLRKQDARAEDGTPIKEATELSAALTALQKTDKYEGFVHRALPPRVATKIVKENPRNDGFNLTEGSTLHEPAFTSTSTNLSATLHYVRENRMNFPDRRPLLMTTYTHSGVPISQFAKYPELAEITFQPGMKTHILLSGDDPRSGFRRSLAEESGLPASHGVSTMPIAEKLPGMDKIEDDPDIIKETGAHTLQQVKTVDMLDLARPSSSPTGQVTKVVGQLSQMIRALPWAPQPEGGGPKGAEQKLRSQLATALNHQAPVAVAAVLQKGEIWFGGKAPVELRAMVGTRQQAESPMKLIHEAVLRHYKVGFFDTNRLLLATDRLLSKPAAERLFPQEFRHASRSAQSYDDEYPTMNRPNPVQVSTIVTASVNRVSDPVLRKQLGAYMKEELLHLKVPVISDRMEEDRFIEVPELTRLAPTMQHFVTHMAPKDRAVLQPALDCLRSSVRALAHPSAEAGSALGVDDVMAIVQGLKLKPRPGLDAQALRLSIAAALHAPEAPSMTDRFMMVLKPEIEADNINLPLLTLRLGSLTAGPILELVDRQLSTLPPTERQALVQQLSEAAKRMSEVDPYRGRMNEIIEKHTVTEFDLAIEHQMMTKVMNAISEDDSE</sequence>
<organism evidence="2 3">
    <name type="scientific">Pseudaquabacterium terrae</name>
    <dbReference type="NCBI Taxonomy" id="2732868"/>
    <lineage>
        <taxon>Bacteria</taxon>
        <taxon>Pseudomonadati</taxon>
        <taxon>Pseudomonadota</taxon>
        <taxon>Betaproteobacteria</taxon>
        <taxon>Burkholderiales</taxon>
        <taxon>Sphaerotilaceae</taxon>
        <taxon>Pseudaquabacterium</taxon>
    </lineage>
</organism>
<dbReference type="EMBL" id="JABRWJ010000019">
    <property type="protein sequence ID" value="NRF72155.1"/>
    <property type="molecule type" value="Genomic_DNA"/>
</dbReference>
<evidence type="ECO:0000313" key="2">
    <source>
        <dbReference type="EMBL" id="NRF72155.1"/>
    </source>
</evidence>
<dbReference type="RefSeq" id="WP_173134858.1">
    <property type="nucleotide sequence ID" value="NZ_JABRWJ010000019.1"/>
</dbReference>
<keyword evidence="3" id="KW-1185">Reference proteome</keyword>
<protein>
    <submittedName>
        <fullName evidence="2">Uncharacterized protein</fullName>
    </submittedName>
</protein>
<evidence type="ECO:0000256" key="1">
    <source>
        <dbReference type="SAM" id="MobiDB-lite"/>
    </source>
</evidence>
<evidence type="ECO:0000313" key="3">
    <source>
        <dbReference type="Proteomes" id="UP000737171"/>
    </source>
</evidence>
<dbReference type="Gene3D" id="3.90.176.10">
    <property type="entry name" value="Toxin ADP-ribosyltransferase, Chain A, domain 1"/>
    <property type="match status" value="1"/>
</dbReference>
<proteinExistence type="predicted"/>
<dbReference type="SUPFAM" id="SSF56399">
    <property type="entry name" value="ADP-ribosylation"/>
    <property type="match status" value="1"/>
</dbReference>
<dbReference type="Proteomes" id="UP000737171">
    <property type="component" value="Unassembled WGS sequence"/>
</dbReference>
<feature type="region of interest" description="Disordered" evidence="1">
    <location>
        <begin position="143"/>
        <end position="162"/>
    </location>
</feature>
<comment type="caution">
    <text evidence="2">The sequence shown here is derived from an EMBL/GenBank/DDBJ whole genome shotgun (WGS) entry which is preliminary data.</text>
</comment>